<dbReference type="GeneID" id="115889303"/>
<feature type="transmembrane region" description="Helical" evidence="2">
    <location>
        <begin position="21"/>
        <end position="43"/>
    </location>
</feature>
<evidence type="ECO:0000313" key="4">
    <source>
        <dbReference type="RefSeq" id="XP_030765120.1"/>
    </source>
</evidence>
<dbReference type="KEGG" id="soy:115889303"/>
<keyword evidence="2" id="KW-1133">Transmembrane helix</keyword>
<organism evidence="3 4">
    <name type="scientific">Sitophilus oryzae</name>
    <name type="common">Rice weevil</name>
    <name type="synonym">Curculio oryzae</name>
    <dbReference type="NCBI Taxonomy" id="7048"/>
    <lineage>
        <taxon>Eukaryota</taxon>
        <taxon>Metazoa</taxon>
        <taxon>Ecdysozoa</taxon>
        <taxon>Arthropoda</taxon>
        <taxon>Hexapoda</taxon>
        <taxon>Insecta</taxon>
        <taxon>Pterygota</taxon>
        <taxon>Neoptera</taxon>
        <taxon>Endopterygota</taxon>
        <taxon>Coleoptera</taxon>
        <taxon>Polyphaga</taxon>
        <taxon>Cucujiformia</taxon>
        <taxon>Curculionidae</taxon>
        <taxon>Dryophthorinae</taxon>
        <taxon>Sitophilus</taxon>
    </lineage>
</organism>
<dbReference type="InParanoid" id="A0A6J2YQQ3"/>
<dbReference type="RefSeq" id="XP_030765120.1">
    <property type="nucleotide sequence ID" value="XM_030909260.1"/>
</dbReference>
<dbReference type="Proteomes" id="UP000504635">
    <property type="component" value="Unplaced"/>
</dbReference>
<keyword evidence="3" id="KW-1185">Reference proteome</keyword>
<keyword evidence="2" id="KW-0812">Transmembrane</keyword>
<feature type="compositionally biased region" description="Pro residues" evidence="1">
    <location>
        <begin position="92"/>
        <end position="103"/>
    </location>
</feature>
<reference evidence="4" key="1">
    <citation type="submission" date="2025-08" db="UniProtKB">
        <authorList>
            <consortium name="RefSeq"/>
        </authorList>
    </citation>
    <scope>IDENTIFICATION</scope>
    <source>
        <tissue evidence="4">Gonads</tissue>
    </source>
</reference>
<protein>
    <submittedName>
        <fullName evidence="4">Uncharacterized protein LOC115889303 isoform X1</fullName>
    </submittedName>
</protein>
<dbReference type="OrthoDB" id="8197587at2759"/>
<keyword evidence="2" id="KW-0472">Membrane</keyword>
<sequence>MRPNNRNAARVLPVEADSNRWEFFTFVDYSVAFILVIISLSAAEPPVRGGVLARQEQPPYQARGFRPAGPAFNLPQRSQRQQQLPVPAASYGPPPQEYGPPAEPTTETPTTTETIEATTTLEPQAESFKVSPTKDKLTDTPQASINPAALYVVVPQAQNLIYASAPITSAKLVVPAQVQQVQQPRLVPVQAVPAFAKIQEVPQVAQVVEYQNFAPVQAVPVVSSAYTAIINTPYSSSFVQSFQ</sequence>
<name>A0A6J2YQQ3_SITOR</name>
<feature type="compositionally biased region" description="Low complexity" evidence="1">
    <location>
        <begin position="74"/>
        <end position="85"/>
    </location>
</feature>
<gene>
    <name evidence="4" type="primary">LOC115889303</name>
</gene>
<evidence type="ECO:0000313" key="3">
    <source>
        <dbReference type="Proteomes" id="UP000504635"/>
    </source>
</evidence>
<evidence type="ECO:0000256" key="1">
    <source>
        <dbReference type="SAM" id="MobiDB-lite"/>
    </source>
</evidence>
<dbReference type="AlphaFoldDB" id="A0A6J2YQQ3"/>
<feature type="region of interest" description="Disordered" evidence="1">
    <location>
        <begin position="58"/>
        <end position="112"/>
    </location>
</feature>
<evidence type="ECO:0000256" key="2">
    <source>
        <dbReference type="SAM" id="Phobius"/>
    </source>
</evidence>
<proteinExistence type="predicted"/>
<accession>A0A6J2YQQ3</accession>